<dbReference type="InterPro" id="IPR036263">
    <property type="entry name" value="Chorismate_II_sf"/>
</dbReference>
<dbReference type="SUPFAM" id="SSF48600">
    <property type="entry name" value="Chorismate mutase II"/>
    <property type="match status" value="1"/>
</dbReference>
<dbReference type="InterPro" id="IPR036979">
    <property type="entry name" value="CM_dom_sf"/>
</dbReference>
<organism evidence="3 4">
    <name type="scientific">Bionectria ochroleuca</name>
    <name type="common">Gliocladium roseum</name>
    <dbReference type="NCBI Taxonomy" id="29856"/>
    <lineage>
        <taxon>Eukaryota</taxon>
        <taxon>Fungi</taxon>
        <taxon>Dikarya</taxon>
        <taxon>Ascomycota</taxon>
        <taxon>Pezizomycotina</taxon>
        <taxon>Sordariomycetes</taxon>
        <taxon>Hypocreomycetidae</taxon>
        <taxon>Hypocreales</taxon>
        <taxon>Bionectriaceae</taxon>
        <taxon>Clonostachys</taxon>
    </lineage>
</organism>
<reference evidence="3" key="1">
    <citation type="submission" date="2020-10" db="EMBL/GenBank/DDBJ databases">
        <title>High-Quality Genome Resource of Clonostachys rosea strain S41 by Oxford Nanopore Long-Read Sequencing.</title>
        <authorList>
            <person name="Wang H."/>
        </authorList>
    </citation>
    <scope>NUCLEOTIDE SEQUENCE</scope>
    <source>
        <strain evidence="3">S41</strain>
    </source>
</reference>
<protein>
    <recommendedName>
        <fullName evidence="2">Chorismate mutase domain-containing protein</fullName>
    </recommendedName>
</protein>
<accession>A0A8H7K9X4</accession>
<dbReference type="Proteomes" id="UP000616885">
    <property type="component" value="Unassembled WGS sequence"/>
</dbReference>
<proteinExistence type="predicted"/>
<dbReference type="GO" id="GO:0004106">
    <property type="term" value="F:chorismate mutase activity"/>
    <property type="evidence" value="ECO:0007669"/>
    <property type="project" value="InterPro"/>
</dbReference>
<evidence type="ECO:0000313" key="4">
    <source>
        <dbReference type="Proteomes" id="UP000616885"/>
    </source>
</evidence>
<comment type="caution">
    <text evidence="3">The sequence shown here is derived from an EMBL/GenBank/DDBJ whole genome shotgun (WGS) entry which is preliminary data.</text>
</comment>
<dbReference type="PROSITE" id="PS51257">
    <property type="entry name" value="PROKAR_LIPOPROTEIN"/>
    <property type="match status" value="1"/>
</dbReference>
<feature type="signal peptide" evidence="1">
    <location>
        <begin position="1"/>
        <end position="19"/>
    </location>
</feature>
<dbReference type="Pfam" id="PF01817">
    <property type="entry name" value="CM_2"/>
    <property type="match status" value="1"/>
</dbReference>
<dbReference type="SMART" id="SM00830">
    <property type="entry name" value="CM_2"/>
    <property type="match status" value="1"/>
</dbReference>
<dbReference type="InterPro" id="IPR002701">
    <property type="entry name" value="CM_II_prokaryot"/>
</dbReference>
<dbReference type="GO" id="GO:0046417">
    <property type="term" value="P:chorismate metabolic process"/>
    <property type="evidence" value="ECO:0007669"/>
    <property type="project" value="InterPro"/>
</dbReference>
<dbReference type="AlphaFoldDB" id="A0A8H7K9X4"/>
<name>A0A8H7K9X4_BIOOC</name>
<evidence type="ECO:0000256" key="1">
    <source>
        <dbReference type="SAM" id="SignalP"/>
    </source>
</evidence>
<sequence>MRTSVIIFTPFLAAVVASCKSTNATCHFVPSTNATSSNFPGADNQTSFPYNVNVLSEVPVADICTSASGSVADELACARKYIDAIDEQMAFLYARRLGYAAVAGHAKYRNGTDLNDASRNQVVAEGMARRVVKYGGSEEVGRVMGGEGCQIYASLIYEAENIRDVCNPDFEEEFARPCDVV</sequence>
<feature type="chain" id="PRO_5034431972" description="Chorismate mutase domain-containing protein" evidence="1">
    <location>
        <begin position="20"/>
        <end position="181"/>
    </location>
</feature>
<evidence type="ECO:0000313" key="3">
    <source>
        <dbReference type="EMBL" id="KAF9745957.1"/>
    </source>
</evidence>
<keyword evidence="1" id="KW-0732">Signal</keyword>
<feature type="domain" description="Chorismate mutase" evidence="2">
    <location>
        <begin position="79"/>
        <end position="161"/>
    </location>
</feature>
<evidence type="ECO:0000259" key="2">
    <source>
        <dbReference type="SMART" id="SM00830"/>
    </source>
</evidence>
<dbReference type="Gene3D" id="1.20.59.10">
    <property type="entry name" value="Chorismate mutase"/>
    <property type="match status" value="1"/>
</dbReference>
<gene>
    <name evidence="3" type="ORF">IM811_004258</name>
</gene>
<dbReference type="EMBL" id="JADCTT010000012">
    <property type="protein sequence ID" value="KAF9745957.1"/>
    <property type="molecule type" value="Genomic_DNA"/>
</dbReference>